<dbReference type="Gene3D" id="3.40.33.10">
    <property type="entry name" value="CAP"/>
    <property type="match status" value="1"/>
</dbReference>
<name>A0A016S9G1_9BILA</name>
<evidence type="ECO:0000313" key="5">
    <source>
        <dbReference type="Proteomes" id="UP000024635"/>
    </source>
</evidence>
<dbReference type="GO" id="GO:0005576">
    <property type="term" value="C:extracellular region"/>
    <property type="evidence" value="ECO:0007669"/>
    <property type="project" value="InterPro"/>
</dbReference>
<protein>
    <recommendedName>
        <fullName evidence="3">SCP domain-containing protein</fullName>
    </recommendedName>
</protein>
<dbReference type="InterPro" id="IPR001283">
    <property type="entry name" value="CRISP-related"/>
</dbReference>
<dbReference type="AlphaFoldDB" id="A0A016S9G1"/>
<evidence type="ECO:0000313" key="4">
    <source>
        <dbReference type="EMBL" id="EYB87318.1"/>
    </source>
</evidence>
<evidence type="ECO:0000259" key="3">
    <source>
        <dbReference type="SMART" id="SM00198"/>
    </source>
</evidence>
<feature type="region of interest" description="Disordered" evidence="1">
    <location>
        <begin position="293"/>
        <end position="332"/>
    </location>
</feature>
<dbReference type="SUPFAM" id="SSF55797">
    <property type="entry name" value="PR-1-like"/>
    <property type="match status" value="1"/>
</dbReference>
<organism evidence="4 5">
    <name type="scientific">Ancylostoma ceylanicum</name>
    <dbReference type="NCBI Taxonomy" id="53326"/>
    <lineage>
        <taxon>Eukaryota</taxon>
        <taxon>Metazoa</taxon>
        <taxon>Ecdysozoa</taxon>
        <taxon>Nematoda</taxon>
        <taxon>Chromadorea</taxon>
        <taxon>Rhabditida</taxon>
        <taxon>Rhabditina</taxon>
        <taxon>Rhabditomorpha</taxon>
        <taxon>Strongyloidea</taxon>
        <taxon>Ancylostomatidae</taxon>
        <taxon>Ancylostomatinae</taxon>
        <taxon>Ancylostoma</taxon>
    </lineage>
</organism>
<feature type="signal peptide" evidence="2">
    <location>
        <begin position="1"/>
        <end position="21"/>
    </location>
</feature>
<dbReference type="Proteomes" id="UP000024635">
    <property type="component" value="Unassembled WGS sequence"/>
</dbReference>
<evidence type="ECO:0000256" key="1">
    <source>
        <dbReference type="SAM" id="MobiDB-lite"/>
    </source>
</evidence>
<dbReference type="EMBL" id="JARK01001601">
    <property type="protein sequence ID" value="EYB87318.1"/>
    <property type="molecule type" value="Genomic_DNA"/>
</dbReference>
<dbReference type="Pfam" id="PF00188">
    <property type="entry name" value="CAP"/>
    <property type="match status" value="1"/>
</dbReference>
<sequence length="332" mass="37386">MTPSFPEMFPSWLLLIPGIIAYNVPFMNSAEVSHSGPSSSAETAADENSEVHRDKRAFFYPQFQYFSNNLLIAPEHPNEYMKKWLTYEHNRYRRMVPASDMNMLYWSEELAASAQRHANTCDFRHSRGRVNVGENIWAAPYSNYSEAISIWFNEVHNPRCGCNHAYKHCCGHYVQVVWAKTNLVGCGFARCRDVQGLFGRGHRNVFVCHYNPQGNTVFVTGSGQLYAVPAFTWAPGNKGRCSDCPPSAPACFQGLCYMPTEQQYSTQNCSTTTPAVILTYVSALREEIRVGDRQPAPPAATRRDALTTATTPHTRNITPPHAQLPPFRGYVT</sequence>
<accession>A0A016S9G1</accession>
<proteinExistence type="predicted"/>
<dbReference type="FunFam" id="3.40.33.10:FF:000033">
    <property type="entry name" value="Protein lon-1"/>
    <property type="match status" value="1"/>
</dbReference>
<dbReference type="PROSITE" id="PS01009">
    <property type="entry name" value="CRISP_1"/>
    <property type="match status" value="1"/>
</dbReference>
<dbReference type="OrthoDB" id="43654at2759"/>
<reference evidence="5" key="1">
    <citation type="journal article" date="2015" name="Nat. Genet.">
        <title>The genome and transcriptome of the zoonotic hookworm Ancylostoma ceylanicum identify infection-specific gene families.</title>
        <authorList>
            <person name="Schwarz E.M."/>
            <person name="Hu Y."/>
            <person name="Antoshechkin I."/>
            <person name="Miller M.M."/>
            <person name="Sternberg P.W."/>
            <person name="Aroian R.V."/>
        </authorList>
    </citation>
    <scope>NUCLEOTIDE SEQUENCE</scope>
    <source>
        <strain evidence="5">HY135</strain>
    </source>
</reference>
<dbReference type="CDD" id="cd05380">
    <property type="entry name" value="CAP_euk"/>
    <property type="match status" value="1"/>
</dbReference>
<dbReference type="PRINTS" id="PR00837">
    <property type="entry name" value="V5TPXLIKE"/>
</dbReference>
<dbReference type="InterPro" id="IPR035940">
    <property type="entry name" value="CAP_sf"/>
</dbReference>
<keyword evidence="5" id="KW-1185">Reference proteome</keyword>
<dbReference type="STRING" id="53326.A0A016S9G1"/>
<comment type="caution">
    <text evidence="4">The sequence shown here is derived from an EMBL/GenBank/DDBJ whole genome shotgun (WGS) entry which is preliminary data.</text>
</comment>
<dbReference type="InterPro" id="IPR014044">
    <property type="entry name" value="CAP_dom"/>
</dbReference>
<evidence type="ECO:0000256" key="2">
    <source>
        <dbReference type="SAM" id="SignalP"/>
    </source>
</evidence>
<gene>
    <name evidence="4" type="primary">Acey_s0265.g656</name>
    <name evidence="4" type="synonym">Acey-lon-1</name>
    <name evidence="4" type="ORF">Y032_0265g656</name>
</gene>
<dbReference type="PANTHER" id="PTHR10334">
    <property type="entry name" value="CYSTEINE-RICH SECRETORY PROTEIN-RELATED"/>
    <property type="match status" value="1"/>
</dbReference>
<feature type="chain" id="PRO_5001486218" description="SCP domain-containing protein" evidence="2">
    <location>
        <begin position="22"/>
        <end position="332"/>
    </location>
</feature>
<keyword evidence="2" id="KW-0732">Signal</keyword>
<dbReference type="InterPro" id="IPR018244">
    <property type="entry name" value="Allrgn_V5/Tpx1_CS"/>
</dbReference>
<dbReference type="SMART" id="SM00198">
    <property type="entry name" value="SCP"/>
    <property type="match status" value="1"/>
</dbReference>
<feature type="domain" description="SCP" evidence="3">
    <location>
        <begin position="79"/>
        <end position="218"/>
    </location>
</feature>